<protein>
    <submittedName>
        <fullName evidence="12">Uncharacterized protein</fullName>
    </submittedName>
</protein>
<keyword evidence="3" id="KW-0863">Zinc-finger</keyword>
<evidence type="ECO:0000256" key="1">
    <source>
        <dbReference type="ARBA" id="ARBA00005993"/>
    </source>
</evidence>
<evidence type="ECO:0000256" key="2">
    <source>
        <dbReference type="ARBA" id="ARBA00022723"/>
    </source>
</evidence>
<dbReference type="GO" id="GO:0043565">
    <property type="term" value="F:sequence-specific DNA binding"/>
    <property type="evidence" value="ECO:0007669"/>
    <property type="project" value="InterPro"/>
</dbReference>
<dbReference type="Pfam" id="PF00104">
    <property type="entry name" value="Hormone_recep"/>
    <property type="match status" value="1"/>
</dbReference>
<dbReference type="PROSITE" id="PS51843">
    <property type="entry name" value="NR_LBD"/>
    <property type="match status" value="1"/>
</dbReference>
<evidence type="ECO:0000256" key="4">
    <source>
        <dbReference type="ARBA" id="ARBA00022833"/>
    </source>
</evidence>
<dbReference type="GO" id="GO:0003700">
    <property type="term" value="F:DNA-binding transcription factor activity"/>
    <property type="evidence" value="ECO:0007669"/>
    <property type="project" value="InterPro"/>
</dbReference>
<comment type="caution">
    <text evidence="12">The sequence shown here is derived from an EMBL/GenBank/DDBJ whole genome shotgun (WGS) entry which is preliminary data.</text>
</comment>
<dbReference type="AlphaFoldDB" id="A0A6V7WBJ3"/>
<dbReference type="OrthoDB" id="10246805at2759"/>
<keyword evidence="4" id="KW-0862">Zinc</keyword>
<keyword evidence="2" id="KW-0479">Metal-binding</keyword>
<evidence type="ECO:0000256" key="6">
    <source>
        <dbReference type="ARBA" id="ARBA00023125"/>
    </source>
</evidence>
<keyword evidence="5" id="KW-0805">Transcription regulation</keyword>
<gene>
    <name evidence="12" type="ORF">MENT_LOCUS36798</name>
</gene>
<evidence type="ECO:0000256" key="5">
    <source>
        <dbReference type="ARBA" id="ARBA00023015"/>
    </source>
</evidence>
<dbReference type="Gene3D" id="3.30.50.10">
    <property type="entry name" value="Erythroid Transcription Factor GATA-1, subunit A"/>
    <property type="match status" value="1"/>
</dbReference>
<evidence type="ECO:0000256" key="9">
    <source>
        <dbReference type="ARBA" id="ARBA00023242"/>
    </source>
</evidence>
<dbReference type="PANTHER" id="PTHR24083">
    <property type="entry name" value="NUCLEAR HORMONE RECEPTOR"/>
    <property type="match status" value="1"/>
</dbReference>
<dbReference type="Gene3D" id="1.10.565.10">
    <property type="entry name" value="Retinoid X Receptor"/>
    <property type="match status" value="1"/>
</dbReference>
<reference evidence="12 13" key="1">
    <citation type="submission" date="2020-08" db="EMBL/GenBank/DDBJ databases">
        <authorList>
            <person name="Koutsovoulos G."/>
            <person name="Danchin GJ E."/>
        </authorList>
    </citation>
    <scope>NUCLEOTIDE SEQUENCE [LARGE SCALE GENOMIC DNA]</scope>
</reference>
<evidence type="ECO:0000259" key="11">
    <source>
        <dbReference type="PROSITE" id="PS51843"/>
    </source>
</evidence>
<proteinExistence type="inferred from homology"/>
<dbReference type="PRINTS" id="PR00047">
    <property type="entry name" value="STROIDFINGER"/>
</dbReference>
<dbReference type="PROSITE" id="PS51030">
    <property type="entry name" value="NUCLEAR_REC_DBD_2"/>
    <property type="match status" value="1"/>
</dbReference>
<evidence type="ECO:0000313" key="12">
    <source>
        <dbReference type="EMBL" id="CAD2184442.1"/>
    </source>
</evidence>
<dbReference type="SUPFAM" id="SSF48508">
    <property type="entry name" value="Nuclear receptor ligand-binding domain"/>
    <property type="match status" value="1"/>
</dbReference>
<organism evidence="12 13">
    <name type="scientific">Meloidogyne enterolobii</name>
    <name type="common">Root-knot nematode worm</name>
    <name type="synonym">Meloidogyne mayaguensis</name>
    <dbReference type="NCBI Taxonomy" id="390850"/>
    <lineage>
        <taxon>Eukaryota</taxon>
        <taxon>Metazoa</taxon>
        <taxon>Ecdysozoa</taxon>
        <taxon>Nematoda</taxon>
        <taxon>Chromadorea</taxon>
        <taxon>Rhabditida</taxon>
        <taxon>Tylenchina</taxon>
        <taxon>Tylenchomorpha</taxon>
        <taxon>Tylenchoidea</taxon>
        <taxon>Meloidogynidae</taxon>
        <taxon>Meloidogyninae</taxon>
        <taxon>Meloidogyne</taxon>
    </lineage>
</organism>
<dbReference type="PROSITE" id="PS00031">
    <property type="entry name" value="NUCLEAR_REC_DBD_1"/>
    <property type="match status" value="1"/>
</dbReference>
<dbReference type="InterPro" id="IPR013088">
    <property type="entry name" value="Znf_NHR/GATA"/>
</dbReference>
<keyword evidence="9" id="KW-0539">Nucleus</keyword>
<dbReference type="PRINTS" id="PR00398">
    <property type="entry name" value="STRDHORMONER"/>
</dbReference>
<evidence type="ECO:0000256" key="8">
    <source>
        <dbReference type="ARBA" id="ARBA00023170"/>
    </source>
</evidence>
<dbReference type="GO" id="GO:0008270">
    <property type="term" value="F:zinc ion binding"/>
    <property type="evidence" value="ECO:0007669"/>
    <property type="project" value="UniProtKB-KW"/>
</dbReference>
<dbReference type="InterPro" id="IPR001723">
    <property type="entry name" value="Nuclear_hrmn_rcpt"/>
</dbReference>
<keyword evidence="8" id="KW-0675">Receptor</keyword>
<dbReference type="InterPro" id="IPR050274">
    <property type="entry name" value="Nuclear_hormone_rcpt_NR2"/>
</dbReference>
<keyword evidence="7" id="KW-0804">Transcription</keyword>
<evidence type="ECO:0000259" key="10">
    <source>
        <dbReference type="PROSITE" id="PS51030"/>
    </source>
</evidence>
<dbReference type="EMBL" id="CAJEWN010000502">
    <property type="protein sequence ID" value="CAD2184442.1"/>
    <property type="molecule type" value="Genomic_DNA"/>
</dbReference>
<dbReference type="InterPro" id="IPR035500">
    <property type="entry name" value="NHR-like_dom_sf"/>
</dbReference>
<sequence>MNRNFVKDCKVCGSTKNVYNHYCVRTCKACGAFFTRYLEQKEGKYDCICLTKTTEIKSKIVFDKNTNKEFRLVCKGCRLEKCLAVGMKKPKIPYLRYDICPESVKDIDTNEENTEGCEDKKIFSKNQTVFDKTSFKICDTDRKEINTLLQIVNDTKRILHAFTDLDDIFLNCPIKFEDIILSGINIFTQIDSFTPNPLPISLEKLAILKLEMENVGIFNKRNIKQLIVDKLVCVAIAKTMPVFNKLALSDQIALLRHISFPFICFVNSYLSYELGVNTFMRKDCVMPALSIIECKHFRNDDLLFKLTDRLFTKSVETVKEAELSTEEFALLTAIFFSQSSKGLYNLLGFTEI</sequence>
<accession>A0A6V7WBJ3</accession>
<comment type="similarity">
    <text evidence="1">Belongs to the nuclear hormone receptor family.</text>
</comment>
<dbReference type="SMART" id="SM00399">
    <property type="entry name" value="ZnF_C4"/>
    <property type="match status" value="1"/>
</dbReference>
<keyword evidence="6" id="KW-0238">DNA-binding</keyword>
<dbReference type="InterPro" id="IPR000536">
    <property type="entry name" value="Nucl_hrmn_rcpt_lig-bd"/>
</dbReference>
<name>A0A6V7WBJ3_MELEN</name>
<dbReference type="InterPro" id="IPR001628">
    <property type="entry name" value="Znf_hrmn_rcpt"/>
</dbReference>
<evidence type="ECO:0000256" key="3">
    <source>
        <dbReference type="ARBA" id="ARBA00022771"/>
    </source>
</evidence>
<feature type="domain" description="Nuclear receptor" evidence="10">
    <location>
        <begin position="6"/>
        <end position="94"/>
    </location>
</feature>
<dbReference type="Pfam" id="PF00105">
    <property type="entry name" value="zf-C4"/>
    <property type="match status" value="1"/>
</dbReference>
<evidence type="ECO:0000256" key="7">
    <source>
        <dbReference type="ARBA" id="ARBA00023163"/>
    </source>
</evidence>
<dbReference type="SUPFAM" id="SSF57716">
    <property type="entry name" value="Glucocorticoid receptor-like (DNA-binding domain)"/>
    <property type="match status" value="1"/>
</dbReference>
<feature type="domain" description="NR LBD" evidence="11">
    <location>
        <begin position="189"/>
        <end position="352"/>
    </location>
</feature>
<dbReference type="Proteomes" id="UP000580250">
    <property type="component" value="Unassembled WGS sequence"/>
</dbReference>
<evidence type="ECO:0000313" key="13">
    <source>
        <dbReference type="Proteomes" id="UP000580250"/>
    </source>
</evidence>